<dbReference type="AlphaFoldDB" id="A0A9N9CIP8"/>
<dbReference type="OrthoDB" id="2426146at2759"/>
<name>A0A9N9CIP8_9GLOM</name>
<dbReference type="EMBL" id="CAJVPS010004533">
    <property type="protein sequence ID" value="CAG8604911.1"/>
    <property type="molecule type" value="Genomic_DNA"/>
</dbReference>
<proteinExistence type="predicted"/>
<keyword evidence="2" id="KW-1185">Reference proteome</keyword>
<evidence type="ECO:0000313" key="2">
    <source>
        <dbReference type="Proteomes" id="UP000789508"/>
    </source>
</evidence>
<gene>
    <name evidence="1" type="ORF">ALEPTO_LOCUS8307</name>
</gene>
<evidence type="ECO:0000313" key="1">
    <source>
        <dbReference type="EMBL" id="CAG8604911.1"/>
    </source>
</evidence>
<sequence>MNVYQFEGVCSLRDIDLDKWDEQVSTEEIEMNLQKLKWNLDPEASQVISIDSEIIWCLSVEVEDEYKYYMGLVKHMERSTPLCIRDVCNKFVMSYNNTMYEEVPIELSHRSWNESEEDLVGVVFGILNIIESVWKNPAFGKKFAKSQNEETYVMNIIVPVVKASLKNYQ</sequence>
<protein>
    <submittedName>
        <fullName evidence="1">7819_t:CDS:1</fullName>
    </submittedName>
</protein>
<organism evidence="1 2">
    <name type="scientific">Ambispora leptoticha</name>
    <dbReference type="NCBI Taxonomy" id="144679"/>
    <lineage>
        <taxon>Eukaryota</taxon>
        <taxon>Fungi</taxon>
        <taxon>Fungi incertae sedis</taxon>
        <taxon>Mucoromycota</taxon>
        <taxon>Glomeromycotina</taxon>
        <taxon>Glomeromycetes</taxon>
        <taxon>Archaeosporales</taxon>
        <taxon>Ambisporaceae</taxon>
        <taxon>Ambispora</taxon>
    </lineage>
</organism>
<reference evidence="1" key="1">
    <citation type="submission" date="2021-06" db="EMBL/GenBank/DDBJ databases">
        <authorList>
            <person name="Kallberg Y."/>
            <person name="Tangrot J."/>
            <person name="Rosling A."/>
        </authorList>
    </citation>
    <scope>NUCLEOTIDE SEQUENCE</scope>
    <source>
        <strain evidence="1">FL130A</strain>
    </source>
</reference>
<accession>A0A9N9CIP8</accession>
<comment type="caution">
    <text evidence="1">The sequence shown here is derived from an EMBL/GenBank/DDBJ whole genome shotgun (WGS) entry which is preliminary data.</text>
</comment>
<dbReference type="Proteomes" id="UP000789508">
    <property type="component" value="Unassembled WGS sequence"/>
</dbReference>